<dbReference type="InterPro" id="IPR051510">
    <property type="entry name" value="SKI8"/>
</dbReference>
<dbReference type="InterPro" id="IPR036322">
    <property type="entry name" value="WD40_repeat_dom_sf"/>
</dbReference>
<evidence type="ECO:0000313" key="4">
    <source>
        <dbReference type="EMBL" id="CAD5123454.1"/>
    </source>
</evidence>
<dbReference type="InterPro" id="IPR001680">
    <property type="entry name" value="WD40_rpt"/>
</dbReference>
<dbReference type="GO" id="GO:0016593">
    <property type="term" value="C:Cdc73/Paf1 complex"/>
    <property type="evidence" value="ECO:0007669"/>
    <property type="project" value="TreeGrafter"/>
</dbReference>
<keyword evidence="5" id="KW-1185">Reference proteome</keyword>
<name>A0A7I8W4J1_9ANNE</name>
<evidence type="ECO:0000256" key="3">
    <source>
        <dbReference type="PROSITE-ProRule" id="PRU00221"/>
    </source>
</evidence>
<dbReference type="EMBL" id="CAJFCJ010000019">
    <property type="protein sequence ID" value="CAD5123454.1"/>
    <property type="molecule type" value="Genomic_DNA"/>
</dbReference>
<dbReference type="InterPro" id="IPR015943">
    <property type="entry name" value="WD40/YVTN_repeat-like_dom_sf"/>
</dbReference>
<reference evidence="4 5" key="1">
    <citation type="submission" date="2020-08" db="EMBL/GenBank/DDBJ databases">
        <authorList>
            <person name="Hejnol A."/>
        </authorList>
    </citation>
    <scope>NUCLEOTIDE SEQUENCE [LARGE SCALE GENOMIC DNA]</scope>
</reference>
<protein>
    <submittedName>
        <fullName evidence="4">DgyrCDS11800</fullName>
    </submittedName>
</protein>
<dbReference type="PROSITE" id="PS50082">
    <property type="entry name" value="WD_REPEATS_2"/>
    <property type="match status" value="1"/>
</dbReference>
<dbReference type="AlphaFoldDB" id="A0A7I8W4J1"/>
<evidence type="ECO:0000256" key="2">
    <source>
        <dbReference type="ARBA" id="ARBA00022737"/>
    </source>
</evidence>
<dbReference type="SUPFAM" id="SSF50978">
    <property type="entry name" value="WD40 repeat-like"/>
    <property type="match status" value="1"/>
</dbReference>
<organism evidence="4 5">
    <name type="scientific">Dimorphilus gyrociliatus</name>
    <dbReference type="NCBI Taxonomy" id="2664684"/>
    <lineage>
        <taxon>Eukaryota</taxon>
        <taxon>Metazoa</taxon>
        <taxon>Spiralia</taxon>
        <taxon>Lophotrochozoa</taxon>
        <taxon>Annelida</taxon>
        <taxon>Polychaeta</taxon>
        <taxon>Polychaeta incertae sedis</taxon>
        <taxon>Dinophilidae</taxon>
        <taxon>Dimorphilus</taxon>
    </lineage>
</organism>
<evidence type="ECO:0000256" key="1">
    <source>
        <dbReference type="ARBA" id="ARBA00022574"/>
    </source>
</evidence>
<sequence>MYQVWKFPSGEPISREEDIFATSCVLTPEKERVIVSSSNTHAEAIFQVILVSTGEILKKFCLKTHAIITEMQLTADGLSIVGRNQPEKKASNYSYISFKYGQNSFNAYDFLRGQSYDSYSPTSTIVLKNGLAASTGLNGDIQLWDVSTCEYEGNLCEDETVKDTRNPSLHNHEGSLINCMKHSDDGKYLICGASNGGVSCWDLDNDALLYSINAHKPNSVRCVAVSSDSQVIVTAGSDFIVKVWSLSKPDKPICTTFIHYLPNDLIISKDRQQMVIIGQHAYQSNRLMLFRLRNT</sequence>
<evidence type="ECO:0000313" key="5">
    <source>
        <dbReference type="Proteomes" id="UP000549394"/>
    </source>
</evidence>
<dbReference type="Pfam" id="PF00400">
    <property type="entry name" value="WD40"/>
    <property type="match status" value="2"/>
</dbReference>
<keyword evidence="2" id="KW-0677">Repeat</keyword>
<comment type="caution">
    <text evidence="4">The sequence shown here is derived from an EMBL/GenBank/DDBJ whole genome shotgun (WGS) entry which is preliminary data.</text>
</comment>
<gene>
    <name evidence="4" type="ORF">DGYR_LOCUS11133</name>
</gene>
<accession>A0A7I8W4J1</accession>
<dbReference type="Gene3D" id="2.130.10.10">
    <property type="entry name" value="YVTN repeat-like/Quinoprotein amine dehydrogenase"/>
    <property type="match status" value="1"/>
</dbReference>
<dbReference type="PANTHER" id="PTHR44090:SF1">
    <property type="entry name" value="SUPERKILLER COMPLEX PROTEIN 8"/>
    <property type="match status" value="1"/>
</dbReference>
<dbReference type="Proteomes" id="UP000549394">
    <property type="component" value="Unassembled WGS sequence"/>
</dbReference>
<proteinExistence type="predicted"/>
<feature type="repeat" description="WD" evidence="3">
    <location>
        <begin position="213"/>
        <end position="247"/>
    </location>
</feature>
<dbReference type="PANTHER" id="PTHR44090">
    <property type="entry name" value="WD REPEAT-CONTAINING PROTEIN 61"/>
    <property type="match status" value="1"/>
</dbReference>
<dbReference type="SMART" id="SM00320">
    <property type="entry name" value="WD40"/>
    <property type="match status" value="3"/>
</dbReference>
<dbReference type="OrthoDB" id="6263459at2759"/>
<keyword evidence="1 3" id="KW-0853">WD repeat</keyword>